<dbReference type="InterPro" id="IPR012338">
    <property type="entry name" value="Beta-lactam/transpept-like"/>
</dbReference>
<evidence type="ECO:0000313" key="18">
    <source>
        <dbReference type="EMBL" id="PTL39823.1"/>
    </source>
</evidence>
<keyword evidence="2" id="KW-0378">Hydrolase</keyword>
<dbReference type="RefSeq" id="WP_107583745.1">
    <property type="nucleotide sequence ID" value="NZ_PZJJ01000004.1"/>
</dbReference>
<evidence type="ECO:0000313" key="19">
    <source>
        <dbReference type="Proteomes" id="UP000240509"/>
    </source>
</evidence>
<keyword evidence="11" id="KW-0511">Multifunctional enzyme</keyword>
<feature type="compositionally biased region" description="Low complexity" evidence="15">
    <location>
        <begin position="965"/>
        <end position="1251"/>
    </location>
</feature>
<evidence type="ECO:0000259" key="17">
    <source>
        <dbReference type="Pfam" id="PF00912"/>
    </source>
</evidence>
<evidence type="ECO:0000256" key="16">
    <source>
        <dbReference type="SAM" id="Phobius"/>
    </source>
</evidence>
<dbReference type="OrthoDB" id="9766909at2"/>
<keyword evidence="5" id="KW-0808">Transferase</keyword>
<keyword evidence="6 16" id="KW-0812">Transmembrane</keyword>
<dbReference type="AlphaFoldDB" id="A0A2T4U8T7"/>
<evidence type="ECO:0000256" key="6">
    <source>
        <dbReference type="ARBA" id="ARBA00022692"/>
    </source>
</evidence>
<comment type="catalytic activity">
    <reaction evidence="13">
        <text>Preferential cleavage: (Ac)2-L-Lys-D-Ala-|-D-Ala. Also transpeptidation of peptidyl-alanyl moieties that are N-acyl substituents of D-alanine.</text>
        <dbReference type="EC" id="3.4.16.4"/>
    </reaction>
</comment>
<dbReference type="Gene3D" id="3.90.1310.40">
    <property type="match status" value="1"/>
</dbReference>
<feature type="region of interest" description="Disordered" evidence="15">
    <location>
        <begin position="905"/>
        <end position="1251"/>
    </location>
</feature>
<evidence type="ECO:0000256" key="12">
    <source>
        <dbReference type="ARBA" id="ARBA00023316"/>
    </source>
</evidence>
<accession>A0A2T4U8T7</accession>
<dbReference type="EMBL" id="PZJJ01000004">
    <property type="protein sequence ID" value="PTL39823.1"/>
    <property type="molecule type" value="Genomic_DNA"/>
</dbReference>
<keyword evidence="2" id="KW-0121">Carboxypeptidase</keyword>
<evidence type="ECO:0000256" key="10">
    <source>
        <dbReference type="ARBA" id="ARBA00023136"/>
    </source>
</evidence>
<keyword evidence="12" id="KW-0961">Cell wall biogenesis/degradation</keyword>
<dbReference type="GO" id="GO:0009002">
    <property type="term" value="F:serine-type D-Ala-D-Ala carboxypeptidase activity"/>
    <property type="evidence" value="ECO:0007669"/>
    <property type="project" value="UniProtKB-EC"/>
</dbReference>
<dbReference type="GO" id="GO:0006508">
    <property type="term" value="P:proteolysis"/>
    <property type="evidence" value="ECO:0007669"/>
    <property type="project" value="UniProtKB-KW"/>
</dbReference>
<dbReference type="InterPro" id="IPR036950">
    <property type="entry name" value="PBP_transglycosylase"/>
</dbReference>
<dbReference type="Gene3D" id="1.10.3810.10">
    <property type="entry name" value="Biosynthetic peptidoglycan transglycosylase-like"/>
    <property type="match status" value="1"/>
</dbReference>
<evidence type="ECO:0000256" key="15">
    <source>
        <dbReference type="SAM" id="MobiDB-lite"/>
    </source>
</evidence>
<evidence type="ECO:0000256" key="9">
    <source>
        <dbReference type="ARBA" id="ARBA00022989"/>
    </source>
</evidence>
<feature type="region of interest" description="Disordered" evidence="15">
    <location>
        <begin position="826"/>
        <end position="855"/>
    </location>
</feature>
<feature type="compositionally biased region" description="Acidic residues" evidence="15">
    <location>
        <begin position="926"/>
        <end position="964"/>
    </location>
</feature>
<protein>
    <submittedName>
        <fullName evidence="18">Penicillin-binding protein</fullName>
    </submittedName>
</protein>
<evidence type="ECO:0000256" key="7">
    <source>
        <dbReference type="ARBA" id="ARBA00022960"/>
    </source>
</evidence>
<dbReference type="GO" id="GO:0009252">
    <property type="term" value="P:peptidoglycan biosynthetic process"/>
    <property type="evidence" value="ECO:0007669"/>
    <property type="project" value="UniProtKB-KW"/>
</dbReference>
<evidence type="ECO:0000256" key="14">
    <source>
        <dbReference type="ARBA" id="ARBA00049902"/>
    </source>
</evidence>
<evidence type="ECO:0000256" key="1">
    <source>
        <dbReference type="ARBA" id="ARBA00022475"/>
    </source>
</evidence>
<keyword evidence="19" id="KW-1185">Reference proteome</keyword>
<feature type="compositionally biased region" description="Low complexity" evidence="15">
    <location>
        <begin position="844"/>
        <end position="853"/>
    </location>
</feature>
<feature type="compositionally biased region" description="Low complexity" evidence="15">
    <location>
        <begin position="913"/>
        <end position="925"/>
    </location>
</feature>
<feature type="domain" description="Glycosyl transferase family 51" evidence="17">
    <location>
        <begin position="99"/>
        <end position="277"/>
    </location>
</feature>
<dbReference type="Proteomes" id="UP000240509">
    <property type="component" value="Unassembled WGS sequence"/>
</dbReference>
<keyword evidence="3" id="KW-0645">Protease</keyword>
<evidence type="ECO:0000256" key="5">
    <source>
        <dbReference type="ARBA" id="ARBA00022679"/>
    </source>
</evidence>
<keyword evidence="9 16" id="KW-1133">Transmembrane helix</keyword>
<dbReference type="Pfam" id="PF00912">
    <property type="entry name" value="Transgly"/>
    <property type="match status" value="1"/>
</dbReference>
<dbReference type="PANTHER" id="PTHR32282:SF32">
    <property type="entry name" value="PENICILLIN-BINDING PROTEIN 2A"/>
    <property type="match status" value="1"/>
</dbReference>
<dbReference type="PANTHER" id="PTHR32282">
    <property type="entry name" value="BINDING PROTEIN TRANSPEPTIDASE, PUTATIVE-RELATED"/>
    <property type="match status" value="1"/>
</dbReference>
<keyword evidence="1" id="KW-1003">Cell membrane</keyword>
<proteinExistence type="predicted"/>
<dbReference type="InterPro" id="IPR050396">
    <property type="entry name" value="Glycosyltr_51/Transpeptidase"/>
</dbReference>
<organism evidence="18 19">
    <name type="scientific">Alkalicoccus saliphilus</name>
    <dbReference type="NCBI Taxonomy" id="200989"/>
    <lineage>
        <taxon>Bacteria</taxon>
        <taxon>Bacillati</taxon>
        <taxon>Bacillota</taxon>
        <taxon>Bacilli</taxon>
        <taxon>Bacillales</taxon>
        <taxon>Bacillaceae</taxon>
        <taxon>Alkalicoccus</taxon>
    </lineage>
</organism>
<reference evidence="18 19" key="1">
    <citation type="submission" date="2018-03" db="EMBL/GenBank/DDBJ databases">
        <title>Alkalicoccus saliphilus sp. nov., isolated from a mineral pool.</title>
        <authorList>
            <person name="Zhao B."/>
        </authorList>
    </citation>
    <scope>NUCLEOTIDE SEQUENCE [LARGE SCALE GENOMIC DNA]</scope>
    <source>
        <strain evidence="18 19">6AG</strain>
    </source>
</reference>
<comment type="caution">
    <text evidence="18">The sequence shown here is derived from an EMBL/GenBank/DDBJ whole genome shotgun (WGS) entry which is preliminary data.</text>
</comment>
<evidence type="ECO:0000256" key="11">
    <source>
        <dbReference type="ARBA" id="ARBA00023268"/>
    </source>
</evidence>
<evidence type="ECO:0000256" key="4">
    <source>
        <dbReference type="ARBA" id="ARBA00022676"/>
    </source>
</evidence>
<dbReference type="GO" id="GO:0008955">
    <property type="term" value="F:peptidoglycan glycosyltransferase activity"/>
    <property type="evidence" value="ECO:0007669"/>
    <property type="project" value="UniProtKB-EC"/>
</dbReference>
<evidence type="ECO:0000256" key="8">
    <source>
        <dbReference type="ARBA" id="ARBA00022984"/>
    </source>
</evidence>
<dbReference type="GO" id="GO:0008360">
    <property type="term" value="P:regulation of cell shape"/>
    <property type="evidence" value="ECO:0007669"/>
    <property type="project" value="UniProtKB-KW"/>
</dbReference>
<keyword evidence="8" id="KW-0573">Peptidoglycan synthesis</keyword>
<keyword evidence="10 16" id="KW-0472">Membrane</keyword>
<dbReference type="Gene3D" id="3.40.710.10">
    <property type="entry name" value="DD-peptidase/beta-lactamase superfamily"/>
    <property type="match status" value="1"/>
</dbReference>
<dbReference type="InterPro" id="IPR001264">
    <property type="entry name" value="Glyco_trans_51"/>
</dbReference>
<evidence type="ECO:0000256" key="3">
    <source>
        <dbReference type="ARBA" id="ARBA00022670"/>
    </source>
</evidence>
<dbReference type="GO" id="GO:0071555">
    <property type="term" value="P:cell wall organization"/>
    <property type="evidence" value="ECO:0007669"/>
    <property type="project" value="UniProtKB-KW"/>
</dbReference>
<evidence type="ECO:0000256" key="13">
    <source>
        <dbReference type="ARBA" id="ARBA00034000"/>
    </source>
</evidence>
<feature type="transmembrane region" description="Helical" evidence="16">
    <location>
        <begin position="30"/>
        <end position="57"/>
    </location>
</feature>
<comment type="catalytic activity">
    <reaction evidence="14">
        <text>[GlcNAc-(1-&gt;4)-Mur2Ac(oyl-L-Ala-gamma-D-Glu-L-Lys-D-Ala-D-Ala)](n)-di-trans,octa-cis-undecaprenyl diphosphate + beta-D-GlcNAc-(1-&gt;4)-Mur2Ac(oyl-L-Ala-gamma-D-Glu-L-Lys-D-Ala-D-Ala)-di-trans,octa-cis-undecaprenyl diphosphate = [GlcNAc-(1-&gt;4)-Mur2Ac(oyl-L-Ala-gamma-D-Glu-L-Lys-D-Ala-D-Ala)](n+1)-di-trans,octa-cis-undecaprenyl diphosphate + di-trans,octa-cis-undecaprenyl diphosphate + H(+)</text>
        <dbReference type="Rhea" id="RHEA:23708"/>
        <dbReference type="Rhea" id="RHEA-COMP:9602"/>
        <dbReference type="Rhea" id="RHEA-COMP:9603"/>
        <dbReference type="ChEBI" id="CHEBI:15378"/>
        <dbReference type="ChEBI" id="CHEBI:58405"/>
        <dbReference type="ChEBI" id="CHEBI:60033"/>
        <dbReference type="ChEBI" id="CHEBI:78435"/>
        <dbReference type="EC" id="2.4.99.28"/>
    </reaction>
</comment>
<keyword evidence="4" id="KW-0328">Glycosyltransferase</keyword>
<evidence type="ECO:0000256" key="2">
    <source>
        <dbReference type="ARBA" id="ARBA00022645"/>
    </source>
</evidence>
<dbReference type="SUPFAM" id="SSF56601">
    <property type="entry name" value="beta-lactamase/transpeptidase-like"/>
    <property type="match status" value="1"/>
</dbReference>
<sequence length="1251" mass="134021">MSKGSSSWKNIFHKEGTSGVTKGFRVTSAVVWNLVLVLFVIGLIGVAFAGGAGAGYFASLVQDEPIRDYEELHTEIYDFEEASEVYFANDEYLGDLVAPLERREVSLDEVSDNLINAIIATEDEYFFEHEGIVPKALMRAVMQDFSNAATQTGGSTLTQQLVKNQVLSSEVTHDRKAAEILLAMRVERFMEKEDILEAYLNVVPFGRNASGRQIAGVHAAAEGIFDTDVSELNIPQSAFIAGLPQSPFAYTPFTNNAEQKESIEAGTNRMGTVLSRMKDSGYIDEEEYEEALNYDIREDFAEPQPSSLDEYPYIVDAAREKAHGIIMDHLMDEDDVVLSEIEDEDYRSLVRSRYYEAADEELQQGGFEIHTTIHKDIYDAQQEAVENFEHFAPNQTAMIEVGEEGEEEEVEMEFMEQTGAVMIDNHTGGIISFVAGRDYEESNFNRATGNMRRHTGSTMKSLLTYAVGFETGSLQPGYITADIPYDYEADEFDEDPANEVSNFDNDHSGLITVREALSRSRNVPAVREMSFIDHDAARQALIDYGFEPYMGGDEGIPYQSTALGTLGMNVEANTSAFSTFGNDGKRKESYMVERIVDSNGETIFEENAEDEIEILSEETNYLMIDVMRDVMESGLGTAPQLPGFLDFESDLAGKTGTSNETRDAWFVGLNPNVTMGIWVGYDTEQIPVPQEHDGISYGPRTQMLWAELANAAYDVNDALMAPEEEFQQPDGVVEEEVCGVSGMAPTERCEDAGLVTTDLFNEEFAPSEAGDDDTIDYVQIDGDNYLALDSTPSEFTRSGVAMLDERFDFSSDDLSEYLPSDWDDLASASEEAPDNGRTPSTMPDIDSGSSSISWDAHPDEEVIGYRVYHASSEGGSFSEVESVRWDDDFSYSGSSGAYRVTAVDVAGRESSPSNSVTVGSGSNDSSGDDESDDNTGSNDEDTTDNTSNNDDENDNSAATDDESNDNNSDNNNGSNDNAENNNQENNAGADNTPADTGSNNESSNNNDGGNNNNSGNEAGNNNDGGSNNNSGNEAGNNNDGGSNNNSGNEAGSNNDGGSNNNSGNEAGSNNTGGNNNNSGNEAGSSNTGGNNNNSGNEAGSNNAGGNNNNNSGNEAGNNNAGGNNNNNSGNEAGNNNAGDNNNNSGNEAGNNNAGGNNNNNSGNEAGSNNAGGNNNNSGNEADGNNVSSSNNNSGNEAGSSNNTGGNNNNNSGNEAGGNNSNNNSDNTSTNNSSNNSNNSSNNSNNNSNNNE</sequence>
<dbReference type="SUPFAM" id="SSF53955">
    <property type="entry name" value="Lysozyme-like"/>
    <property type="match status" value="1"/>
</dbReference>
<dbReference type="InterPro" id="IPR023346">
    <property type="entry name" value="Lysozyme-like_dom_sf"/>
</dbReference>
<name>A0A2T4U8T7_9BACI</name>
<keyword evidence="7" id="KW-0133">Cell shape</keyword>
<dbReference type="GO" id="GO:0030288">
    <property type="term" value="C:outer membrane-bounded periplasmic space"/>
    <property type="evidence" value="ECO:0007669"/>
    <property type="project" value="TreeGrafter"/>
</dbReference>
<gene>
    <name evidence="18" type="ORF">C6Y45_04050</name>
</gene>